<evidence type="ECO:0000313" key="5">
    <source>
        <dbReference type="Proteomes" id="UP001459277"/>
    </source>
</evidence>
<dbReference type="GO" id="GO:0005634">
    <property type="term" value="C:nucleus"/>
    <property type="evidence" value="ECO:0007669"/>
    <property type="project" value="TreeGrafter"/>
</dbReference>
<dbReference type="GO" id="GO:0003677">
    <property type="term" value="F:DNA binding"/>
    <property type="evidence" value="ECO:0007669"/>
    <property type="project" value="UniProtKB-KW"/>
</dbReference>
<feature type="domain" description="Multiprotein bridging factor 1 N-terminal" evidence="3">
    <location>
        <begin position="30"/>
        <end position="70"/>
    </location>
</feature>
<organism evidence="4 5">
    <name type="scientific">Lithocarpus litseifolius</name>
    <dbReference type="NCBI Taxonomy" id="425828"/>
    <lineage>
        <taxon>Eukaryota</taxon>
        <taxon>Viridiplantae</taxon>
        <taxon>Streptophyta</taxon>
        <taxon>Embryophyta</taxon>
        <taxon>Tracheophyta</taxon>
        <taxon>Spermatophyta</taxon>
        <taxon>Magnoliopsida</taxon>
        <taxon>eudicotyledons</taxon>
        <taxon>Gunneridae</taxon>
        <taxon>Pentapetalae</taxon>
        <taxon>rosids</taxon>
        <taxon>fabids</taxon>
        <taxon>Fagales</taxon>
        <taxon>Fagaceae</taxon>
        <taxon>Lithocarpus</taxon>
    </lineage>
</organism>
<evidence type="ECO:0000256" key="1">
    <source>
        <dbReference type="ARBA" id="ARBA00023125"/>
    </source>
</evidence>
<sequence>MFSDFETFICLITVTICVNVLDQIQIYYTRIGVAVQTVKKAEAGSNKKAAPVVNAKKLDEVAELAALDRVSTEVKQLIQKARLEKKMSLGFTCLDLGFIWVSLVCVSSGFHLFGFGFHLGLFGG</sequence>
<keyword evidence="5" id="KW-1185">Reference proteome</keyword>
<evidence type="ECO:0000256" key="2">
    <source>
        <dbReference type="SAM" id="Phobius"/>
    </source>
</evidence>
<dbReference type="EMBL" id="JAZDWU010000006">
    <property type="protein sequence ID" value="KAK9998770.1"/>
    <property type="molecule type" value="Genomic_DNA"/>
</dbReference>
<dbReference type="Proteomes" id="UP001459277">
    <property type="component" value="Unassembled WGS sequence"/>
</dbReference>
<keyword evidence="1" id="KW-0238">DNA-binding</keyword>
<accession>A0AAW2CP02</accession>
<keyword evidence="2" id="KW-0472">Membrane</keyword>
<dbReference type="AlphaFoldDB" id="A0AAW2CP02"/>
<evidence type="ECO:0000259" key="3">
    <source>
        <dbReference type="Pfam" id="PF08523"/>
    </source>
</evidence>
<gene>
    <name evidence="4" type="ORF">SO802_018373</name>
</gene>
<evidence type="ECO:0000313" key="4">
    <source>
        <dbReference type="EMBL" id="KAK9998770.1"/>
    </source>
</evidence>
<dbReference type="PANTHER" id="PTHR10245">
    <property type="entry name" value="ENDOTHELIAL DIFFERENTIATION-RELATED FACTOR 1 MULTIPROTEIN BRIDGING FACTOR 1"/>
    <property type="match status" value="1"/>
</dbReference>
<reference evidence="4 5" key="1">
    <citation type="submission" date="2024-01" db="EMBL/GenBank/DDBJ databases">
        <title>A telomere-to-telomere, gap-free genome of sweet tea (Lithocarpus litseifolius).</title>
        <authorList>
            <person name="Zhou J."/>
        </authorList>
    </citation>
    <scope>NUCLEOTIDE SEQUENCE [LARGE SCALE GENOMIC DNA]</scope>
    <source>
        <strain evidence="4">Zhou-2022a</strain>
        <tissue evidence="4">Leaf</tissue>
    </source>
</reference>
<name>A0AAW2CP02_9ROSI</name>
<comment type="caution">
    <text evidence="4">The sequence shown here is derived from an EMBL/GenBank/DDBJ whole genome shotgun (WGS) entry which is preliminary data.</text>
</comment>
<dbReference type="InterPro" id="IPR013729">
    <property type="entry name" value="MBF1_N"/>
</dbReference>
<keyword evidence="2" id="KW-1133">Transmembrane helix</keyword>
<dbReference type="Pfam" id="PF08523">
    <property type="entry name" value="MBF1"/>
    <property type="match status" value="1"/>
</dbReference>
<feature type="transmembrane region" description="Helical" evidence="2">
    <location>
        <begin position="89"/>
        <end position="113"/>
    </location>
</feature>
<protein>
    <recommendedName>
        <fullName evidence="3">Multiprotein bridging factor 1 N-terminal domain-containing protein</fullName>
    </recommendedName>
</protein>
<dbReference type="PANTHER" id="PTHR10245:SF15">
    <property type="entry name" value="ENDOTHELIAL DIFFERENTIATION-RELATED FACTOR 1"/>
    <property type="match status" value="1"/>
</dbReference>
<keyword evidence="2" id="KW-0812">Transmembrane</keyword>
<proteinExistence type="predicted"/>